<name>A0A3F2RZD7_9STRA</name>
<feature type="transmembrane region" description="Helical" evidence="1">
    <location>
        <begin position="174"/>
        <end position="198"/>
    </location>
</feature>
<dbReference type="Proteomes" id="UP000284657">
    <property type="component" value="Unassembled WGS sequence"/>
</dbReference>
<reference evidence="4 5" key="1">
    <citation type="submission" date="2018-07" db="EMBL/GenBank/DDBJ databases">
        <title>Genome sequencing of oomycete isolates from Chile give support for New Zealand origin for Phytophthora kernoviae and make available the first Nothophytophthora sp. genome.</title>
        <authorList>
            <person name="Studholme D.J."/>
            <person name="Sanfuentes E."/>
            <person name="Panda P."/>
            <person name="Hill R."/>
            <person name="Sambles C."/>
            <person name="Grant M."/>
            <person name="Williams N.M."/>
            <person name="Mcdougal R.L."/>
        </authorList>
    </citation>
    <scope>NUCLEOTIDE SEQUENCE [LARGE SCALE GENOMIC DNA]</scope>
    <source>
        <strain evidence="3">Chile6</strain>
        <strain evidence="2">Chile7</strain>
    </source>
</reference>
<sequence>MPKEDLDEDDDPQEVERRRIAYLRHHREQIQHRYRLEADRREEEFKMDAAAMRARRDDVRAAKQAEDDKTVAGRATSMSERTSSIYARFDDLGEEELQLLAKQYETGGTQAQMNMRGKYHSRYIKDAYPIAGSQYKLEKEHEMGVAAKKKLLLTNAVPVRDSDSMHLEKQHCSFVLAMGYKIALNYFWLMAPILFFAIGRVTQPCNTPLITVMKVSIDYSCIMM</sequence>
<dbReference type="EMBL" id="MBDO02000025">
    <property type="protein sequence ID" value="RLN67279.1"/>
    <property type="molecule type" value="Genomic_DNA"/>
</dbReference>
<proteinExistence type="predicted"/>
<evidence type="ECO:0000256" key="1">
    <source>
        <dbReference type="SAM" id="Phobius"/>
    </source>
</evidence>
<evidence type="ECO:0000313" key="4">
    <source>
        <dbReference type="Proteomes" id="UP000277300"/>
    </source>
</evidence>
<keyword evidence="1" id="KW-0812">Transmembrane</keyword>
<dbReference type="Proteomes" id="UP000277300">
    <property type="component" value="Unassembled WGS sequence"/>
</dbReference>
<dbReference type="EMBL" id="MBAD02001170">
    <property type="protein sequence ID" value="RLN57681.1"/>
    <property type="molecule type" value="Genomic_DNA"/>
</dbReference>
<evidence type="ECO:0000313" key="2">
    <source>
        <dbReference type="EMBL" id="RLN57681.1"/>
    </source>
</evidence>
<keyword evidence="1" id="KW-1133">Transmembrane helix</keyword>
<protein>
    <submittedName>
        <fullName evidence="3">Uncharacterized protein</fullName>
    </submittedName>
</protein>
<keyword evidence="1" id="KW-0472">Membrane</keyword>
<accession>A0A3F2RZD7</accession>
<evidence type="ECO:0000313" key="3">
    <source>
        <dbReference type="EMBL" id="RLN67279.1"/>
    </source>
</evidence>
<dbReference type="AlphaFoldDB" id="A0A3F2RZD7"/>
<comment type="caution">
    <text evidence="3">The sequence shown here is derived from an EMBL/GenBank/DDBJ whole genome shotgun (WGS) entry which is preliminary data.</text>
</comment>
<dbReference type="OrthoDB" id="194358at2759"/>
<gene>
    <name evidence="2" type="ORF">BBJ29_000418</name>
    <name evidence="3" type="ORF">BBP00_00001682</name>
</gene>
<evidence type="ECO:0000313" key="5">
    <source>
        <dbReference type="Proteomes" id="UP000284657"/>
    </source>
</evidence>
<organism evidence="3 4">
    <name type="scientific">Phytophthora kernoviae</name>
    <dbReference type="NCBI Taxonomy" id="325452"/>
    <lineage>
        <taxon>Eukaryota</taxon>
        <taxon>Sar</taxon>
        <taxon>Stramenopiles</taxon>
        <taxon>Oomycota</taxon>
        <taxon>Peronosporomycetes</taxon>
        <taxon>Peronosporales</taxon>
        <taxon>Peronosporaceae</taxon>
        <taxon>Phytophthora</taxon>
    </lineage>
</organism>